<dbReference type="InterPro" id="IPR016193">
    <property type="entry name" value="Cytidine_deaminase-like"/>
</dbReference>
<name>A0A9Q9AQJ6_9PEZI</name>
<evidence type="ECO:0000259" key="1">
    <source>
        <dbReference type="PROSITE" id="PS51747"/>
    </source>
</evidence>
<organism evidence="2 3">
    <name type="scientific">Septoria linicola</name>
    <dbReference type="NCBI Taxonomy" id="215465"/>
    <lineage>
        <taxon>Eukaryota</taxon>
        <taxon>Fungi</taxon>
        <taxon>Dikarya</taxon>
        <taxon>Ascomycota</taxon>
        <taxon>Pezizomycotina</taxon>
        <taxon>Dothideomycetes</taxon>
        <taxon>Dothideomycetidae</taxon>
        <taxon>Mycosphaerellales</taxon>
        <taxon>Mycosphaerellaceae</taxon>
        <taxon>Septoria</taxon>
    </lineage>
</organism>
<dbReference type="AlphaFoldDB" id="A0A9Q9AQJ6"/>
<feature type="domain" description="CMP/dCMP-type deaminase" evidence="1">
    <location>
        <begin position="13"/>
        <end position="160"/>
    </location>
</feature>
<dbReference type="Proteomes" id="UP001056384">
    <property type="component" value="Chromosome 2"/>
</dbReference>
<protein>
    <submittedName>
        <fullName evidence="2">Cytidine and deoxycytidylate deaminase domain, cytidine deaminase</fullName>
    </submittedName>
</protein>
<dbReference type="EMBL" id="CP099419">
    <property type="protein sequence ID" value="USW50241.1"/>
    <property type="molecule type" value="Genomic_DNA"/>
</dbReference>
<dbReference type="OrthoDB" id="252265at2759"/>
<dbReference type="GO" id="GO:0006139">
    <property type="term" value="P:nucleobase-containing compound metabolic process"/>
    <property type="evidence" value="ECO:0007669"/>
    <property type="project" value="UniProtKB-ARBA"/>
</dbReference>
<dbReference type="Pfam" id="PF18785">
    <property type="entry name" value="Inv-AAD"/>
    <property type="match status" value="1"/>
</dbReference>
<accession>A0A9Q9AQJ6</accession>
<dbReference type="InterPro" id="IPR002125">
    <property type="entry name" value="CMP_dCMP_dom"/>
</dbReference>
<reference evidence="2" key="1">
    <citation type="submission" date="2022-06" db="EMBL/GenBank/DDBJ databases">
        <title>Complete genome sequences of two strains of the flax pathogen Septoria linicola.</title>
        <authorList>
            <person name="Lapalu N."/>
            <person name="Simon A."/>
            <person name="Demenou B."/>
            <person name="Paumier D."/>
            <person name="Guillot M.-P."/>
            <person name="Gout L."/>
            <person name="Valade R."/>
        </authorList>
    </citation>
    <scope>NUCLEOTIDE SEQUENCE</scope>
    <source>
        <strain evidence="2">SE15195</strain>
    </source>
</reference>
<sequence length="189" mass="20497">MPDGATITRIKPDDHAAFMSLAIEQALLDTSHSAPGKYRVGAVLINQDTGEIVSTGYALELPGNMAEDVGSTHAEQCCFMKVAQQHGLPIARAETHIEDALPKRTVIYTTMAPCHKRSVPGARTCCERMVELKARLKTVYVGMAHLQENAADKDAGRKQLEAEGIKVIDLEHMRDACYVAATGESVHKA</sequence>
<dbReference type="SUPFAM" id="SSF53927">
    <property type="entry name" value="Cytidine deaminase-like"/>
    <property type="match status" value="1"/>
</dbReference>
<dbReference type="PROSITE" id="PS51747">
    <property type="entry name" value="CYT_DCMP_DEAMINASES_2"/>
    <property type="match status" value="1"/>
</dbReference>
<evidence type="ECO:0000313" key="3">
    <source>
        <dbReference type="Proteomes" id="UP001056384"/>
    </source>
</evidence>
<keyword evidence="3" id="KW-1185">Reference proteome</keyword>
<proteinExistence type="predicted"/>
<gene>
    <name evidence="2" type="ORF">Slin15195_G035600</name>
</gene>
<dbReference type="GO" id="GO:0003824">
    <property type="term" value="F:catalytic activity"/>
    <property type="evidence" value="ECO:0007669"/>
    <property type="project" value="InterPro"/>
</dbReference>
<evidence type="ECO:0000313" key="2">
    <source>
        <dbReference type="EMBL" id="USW50241.1"/>
    </source>
</evidence>
<dbReference type="Gene3D" id="3.40.140.10">
    <property type="entry name" value="Cytidine Deaminase, domain 2"/>
    <property type="match status" value="1"/>
</dbReference>